<dbReference type="OrthoDB" id="6105938at2759"/>
<accession>F8QBB1</accession>
<evidence type="ECO:0000256" key="1">
    <source>
        <dbReference type="SAM" id="MobiDB-lite"/>
    </source>
</evidence>
<evidence type="ECO:0000313" key="3">
    <source>
        <dbReference type="Proteomes" id="UP000008063"/>
    </source>
</evidence>
<proteinExistence type="predicted"/>
<protein>
    <submittedName>
        <fullName evidence="2">Uncharacterized protein</fullName>
    </submittedName>
</protein>
<keyword evidence="3" id="KW-1185">Reference proteome</keyword>
<dbReference type="AlphaFoldDB" id="F8QBB1"/>
<sequence>MPPCSQSKCLSPLPEGLPTRSQSDDVTNDEAESQANALLQRVALVSGENVAESDLVEVVTEVDRWLATEPSDVYS</sequence>
<evidence type="ECO:0000313" key="2">
    <source>
        <dbReference type="EMBL" id="EGN94497.1"/>
    </source>
</evidence>
<feature type="region of interest" description="Disordered" evidence="1">
    <location>
        <begin position="1"/>
        <end position="32"/>
    </location>
</feature>
<gene>
    <name evidence="2" type="ORF">SERLA73DRAFT_188430</name>
</gene>
<organism evidence="3">
    <name type="scientific">Serpula lacrymans var. lacrymans (strain S7.3)</name>
    <name type="common">Dry rot fungus</name>
    <dbReference type="NCBI Taxonomy" id="936435"/>
    <lineage>
        <taxon>Eukaryota</taxon>
        <taxon>Fungi</taxon>
        <taxon>Dikarya</taxon>
        <taxon>Basidiomycota</taxon>
        <taxon>Agaricomycotina</taxon>
        <taxon>Agaricomycetes</taxon>
        <taxon>Agaricomycetidae</taxon>
        <taxon>Boletales</taxon>
        <taxon>Coniophorineae</taxon>
        <taxon>Serpulaceae</taxon>
        <taxon>Serpula</taxon>
    </lineage>
</organism>
<dbReference type="HOGENOM" id="CLU_2677919_0_0_1"/>
<reference evidence="3" key="1">
    <citation type="journal article" date="2011" name="Science">
        <title>The plant cell wall-decomposing machinery underlies the functional diversity of forest fungi.</title>
        <authorList>
            <person name="Eastwood D.C."/>
            <person name="Floudas D."/>
            <person name="Binder M."/>
            <person name="Majcherczyk A."/>
            <person name="Schneider P."/>
            <person name="Aerts A."/>
            <person name="Asiegbu F.O."/>
            <person name="Baker S.E."/>
            <person name="Barry K."/>
            <person name="Bendiksby M."/>
            <person name="Blumentritt M."/>
            <person name="Coutinho P.M."/>
            <person name="Cullen D."/>
            <person name="de Vries R.P."/>
            <person name="Gathman A."/>
            <person name="Goodell B."/>
            <person name="Henrissat B."/>
            <person name="Ihrmark K."/>
            <person name="Kauserud H."/>
            <person name="Kohler A."/>
            <person name="LaButti K."/>
            <person name="Lapidus A."/>
            <person name="Lavin J.L."/>
            <person name="Lee Y.-H."/>
            <person name="Lindquist E."/>
            <person name="Lilly W."/>
            <person name="Lucas S."/>
            <person name="Morin E."/>
            <person name="Murat C."/>
            <person name="Oguiza J.A."/>
            <person name="Park J."/>
            <person name="Pisabarro A.G."/>
            <person name="Riley R."/>
            <person name="Rosling A."/>
            <person name="Salamov A."/>
            <person name="Schmidt O."/>
            <person name="Schmutz J."/>
            <person name="Skrede I."/>
            <person name="Stenlid J."/>
            <person name="Wiebenga A."/>
            <person name="Xie X."/>
            <person name="Kuees U."/>
            <person name="Hibbett D.S."/>
            <person name="Hoffmeister D."/>
            <person name="Hoegberg N."/>
            <person name="Martin F."/>
            <person name="Grigoriev I.V."/>
            <person name="Watkinson S.C."/>
        </authorList>
    </citation>
    <scope>NUCLEOTIDE SEQUENCE [LARGE SCALE GENOMIC DNA]</scope>
    <source>
        <strain evidence="3">strain S7.3</strain>
    </source>
</reference>
<feature type="non-terminal residue" evidence="2">
    <location>
        <position position="75"/>
    </location>
</feature>
<dbReference type="EMBL" id="GL945488">
    <property type="protein sequence ID" value="EGN94497.1"/>
    <property type="molecule type" value="Genomic_DNA"/>
</dbReference>
<dbReference type="InParanoid" id="F8QBB1"/>
<dbReference type="Proteomes" id="UP000008063">
    <property type="component" value="Unassembled WGS sequence"/>
</dbReference>
<name>F8QBB1_SERL3</name>